<keyword evidence="6" id="KW-0472">Membrane</keyword>
<protein>
    <recommendedName>
        <fullName evidence="11">Glycosyltransferase family 31 protein</fullName>
    </recommendedName>
</protein>
<dbReference type="GO" id="GO:0016020">
    <property type="term" value="C:membrane"/>
    <property type="evidence" value="ECO:0007669"/>
    <property type="project" value="UniProtKB-SubCell"/>
</dbReference>
<feature type="signal peptide" evidence="8">
    <location>
        <begin position="1"/>
        <end position="20"/>
    </location>
</feature>
<keyword evidence="3" id="KW-0812">Transmembrane</keyword>
<sequence>MSLHHIALAVSLLCATQTTADGTLTRLLQTFRGLRPIPTPPNLDGHGHELVPPALWTSASLRLADVGSRGSSRTLQSVPSEDSAWEDPDPDPNPKPSRPPLRNEDFVYAAPCSEQRLQLAQASRYWRKGMRAVFITDYPADKLSPEIVASAAKYRESFAWYPNFKRMANDLRDHYLEGDRRAAMAPILAYSTLADPAAMYPWTLQPPKPRAKEAVGGSAQASAEKGAGAGSSGVDTDPFKWMLMGDDDTVFFMRGVKALLRDYDPQLPYFLSDYLYYGAMTPKPEFWDMRCTPCHHPNHQRRRAGSRRLLAAEQPKGSGAGTNGKAKGALPKGCNCNTEHLCKRRFPKNVTQCVQEWEGPVPWGGVGFIMSIGLFKAIAAQDAGEGLKKFEACVNAPNTSVMSFPEGGDAFLSRCLWRLGFPITDPGYTPWGRYMGEILHLHALYDAPTNLTRGELPKEAQQRWTNAVSMHLGQRQFKSYKAAALGTKYAVGVYDLIAEMLWPSGKPKPPGSS</sequence>
<feature type="region of interest" description="Disordered" evidence="7">
    <location>
        <begin position="67"/>
        <end position="103"/>
    </location>
</feature>
<dbReference type="OrthoDB" id="534995at2759"/>
<keyword evidence="8" id="KW-0732">Signal</keyword>
<proteinExistence type="inferred from homology"/>
<feature type="chain" id="PRO_5032848263" description="Glycosyltransferase family 31 protein" evidence="8">
    <location>
        <begin position="21"/>
        <end position="513"/>
    </location>
</feature>
<dbReference type="EMBL" id="JAEHOE010000028">
    <property type="protein sequence ID" value="KAG2494747.1"/>
    <property type="molecule type" value="Genomic_DNA"/>
</dbReference>
<accession>A0A835Y195</accession>
<keyword evidence="4" id="KW-0735">Signal-anchor</keyword>
<evidence type="ECO:0000256" key="7">
    <source>
        <dbReference type="SAM" id="MobiDB-lite"/>
    </source>
</evidence>
<feature type="region of interest" description="Disordered" evidence="7">
    <location>
        <begin position="209"/>
        <end position="233"/>
    </location>
</feature>
<name>A0A835Y195_9CHLO</name>
<evidence type="ECO:0008006" key="11">
    <source>
        <dbReference type="Google" id="ProtNLM"/>
    </source>
</evidence>
<evidence type="ECO:0000256" key="6">
    <source>
        <dbReference type="ARBA" id="ARBA00023136"/>
    </source>
</evidence>
<dbReference type="PANTHER" id="PTHR23033:SF50">
    <property type="entry name" value="HEXOSYLTRANSFERASE"/>
    <property type="match status" value="1"/>
</dbReference>
<comment type="similarity">
    <text evidence="2">Belongs to the glycosyltransferase 31 family. Beta3-Gal-T subfamily.</text>
</comment>
<dbReference type="AlphaFoldDB" id="A0A835Y195"/>
<comment type="subcellular location">
    <subcellularLocation>
        <location evidence="1">Membrane</location>
        <topology evidence="1">Single-pass type II membrane protein</topology>
    </subcellularLocation>
</comment>
<evidence type="ECO:0000256" key="8">
    <source>
        <dbReference type="SAM" id="SignalP"/>
    </source>
</evidence>
<feature type="compositionally biased region" description="Low complexity" evidence="7">
    <location>
        <begin position="216"/>
        <end position="226"/>
    </location>
</feature>
<evidence type="ECO:0000256" key="4">
    <source>
        <dbReference type="ARBA" id="ARBA00022968"/>
    </source>
</evidence>
<keyword evidence="5" id="KW-1133">Transmembrane helix</keyword>
<evidence type="ECO:0000313" key="10">
    <source>
        <dbReference type="Proteomes" id="UP000612055"/>
    </source>
</evidence>
<organism evidence="9 10">
    <name type="scientific">Edaphochlamys debaryana</name>
    <dbReference type="NCBI Taxonomy" id="47281"/>
    <lineage>
        <taxon>Eukaryota</taxon>
        <taxon>Viridiplantae</taxon>
        <taxon>Chlorophyta</taxon>
        <taxon>core chlorophytes</taxon>
        <taxon>Chlorophyceae</taxon>
        <taxon>CS clade</taxon>
        <taxon>Chlamydomonadales</taxon>
        <taxon>Chlamydomonadales incertae sedis</taxon>
        <taxon>Edaphochlamys</taxon>
    </lineage>
</organism>
<dbReference type="InterPro" id="IPR026050">
    <property type="entry name" value="C1GALT1/C1GALT1_chp1"/>
</dbReference>
<reference evidence="9" key="1">
    <citation type="journal article" date="2020" name="bioRxiv">
        <title>Comparative genomics of Chlamydomonas.</title>
        <authorList>
            <person name="Craig R.J."/>
            <person name="Hasan A.R."/>
            <person name="Ness R.W."/>
            <person name="Keightley P.D."/>
        </authorList>
    </citation>
    <scope>NUCLEOTIDE SEQUENCE</scope>
    <source>
        <strain evidence="9">CCAP 11/70</strain>
    </source>
</reference>
<evidence type="ECO:0000256" key="2">
    <source>
        <dbReference type="ARBA" id="ARBA00006462"/>
    </source>
</evidence>
<dbReference type="Proteomes" id="UP000612055">
    <property type="component" value="Unassembled WGS sequence"/>
</dbReference>
<dbReference type="Gene3D" id="3.90.550.50">
    <property type="match status" value="1"/>
</dbReference>
<evidence type="ECO:0000256" key="5">
    <source>
        <dbReference type="ARBA" id="ARBA00022989"/>
    </source>
</evidence>
<gene>
    <name evidence="9" type="ORF">HYH03_006993</name>
</gene>
<evidence type="ECO:0000256" key="3">
    <source>
        <dbReference type="ARBA" id="ARBA00022692"/>
    </source>
</evidence>
<keyword evidence="10" id="KW-1185">Reference proteome</keyword>
<feature type="compositionally biased region" description="Polar residues" evidence="7">
    <location>
        <begin position="69"/>
        <end position="80"/>
    </location>
</feature>
<dbReference type="PANTHER" id="PTHR23033">
    <property type="entry name" value="BETA1,3-GALACTOSYLTRANSFERASE"/>
    <property type="match status" value="1"/>
</dbReference>
<evidence type="ECO:0000256" key="1">
    <source>
        <dbReference type="ARBA" id="ARBA00004606"/>
    </source>
</evidence>
<comment type="caution">
    <text evidence="9">The sequence shown here is derived from an EMBL/GenBank/DDBJ whole genome shotgun (WGS) entry which is preliminary data.</text>
</comment>
<evidence type="ECO:0000313" key="9">
    <source>
        <dbReference type="EMBL" id="KAG2494747.1"/>
    </source>
</evidence>